<organism evidence="1 2">
    <name type="scientific">Streptomyces endophytica</name>
    <dbReference type="NCBI Taxonomy" id="2991496"/>
    <lineage>
        <taxon>Bacteria</taxon>
        <taxon>Bacillati</taxon>
        <taxon>Actinomycetota</taxon>
        <taxon>Actinomycetes</taxon>
        <taxon>Kitasatosporales</taxon>
        <taxon>Streptomycetaceae</taxon>
        <taxon>Streptomyces</taxon>
    </lineage>
</organism>
<gene>
    <name evidence="1" type="ORF">OJ254_12435</name>
</gene>
<reference evidence="1" key="1">
    <citation type="submission" date="2022-11" db="EMBL/GenBank/DDBJ databases">
        <title>Identification and genomic analyses of a novel endophytic actinobacterium Streptomyces endophytica sp. nov. with potential for biocontrol of Yam anthracnose.</title>
        <authorList>
            <person name="Huang X."/>
        </authorList>
    </citation>
    <scope>NUCLEOTIDE SEQUENCE</scope>
    <source>
        <strain evidence="1">HNM0140</strain>
    </source>
</reference>
<name>A0ABY6PB00_9ACTN</name>
<protein>
    <submittedName>
        <fullName evidence="1">Uncharacterized protein</fullName>
    </submittedName>
</protein>
<keyword evidence="2" id="KW-1185">Reference proteome</keyword>
<dbReference type="RefSeq" id="WP_265362372.1">
    <property type="nucleotide sequence ID" value="NZ_CP110636.1"/>
</dbReference>
<dbReference type="EMBL" id="CP110636">
    <property type="protein sequence ID" value="UZJ30999.1"/>
    <property type="molecule type" value="Genomic_DNA"/>
</dbReference>
<evidence type="ECO:0000313" key="1">
    <source>
        <dbReference type="EMBL" id="UZJ30999.1"/>
    </source>
</evidence>
<proteinExistence type="predicted"/>
<evidence type="ECO:0000313" key="2">
    <source>
        <dbReference type="Proteomes" id="UP001164959"/>
    </source>
</evidence>
<sequence length="133" mass="14398">MGFNPTETVTAEQAYANAPHLVAEIASLTAVSADPEAELGREWYLRHAALLDRVALRLTAFDDEPGIATAVEEAEASAVYLLDTDKAGDGNYGGTPYWPEHPAAEANPRGYVRQEYTLWAAAQMDDPWASTNS</sequence>
<dbReference type="Proteomes" id="UP001164959">
    <property type="component" value="Chromosome"/>
</dbReference>
<accession>A0ABY6PB00</accession>